<sequence>MGKGDRKTKRGKVNMGSYGKRRPRKENQTAFVSRQVKPNTADTALDATKAKAPKAEKKATTKTDAKKAPAKKAAAKKPVAKTTTEKDKDNAKKE</sequence>
<dbReference type="Pfam" id="PF17070">
    <property type="entry name" value="Thx"/>
    <property type="match status" value="1"/>
</dbReference>
<keyword evidence="6" id="KW-1185">Reference proteome</keyword>
<feature type="compositionally biased region" description="Basic residues" evidence="4">
    <location>
        <begin position="68"/>
        <end position="79"/>
    </location>
</feature>
<keyword evidence="3" id="KW-0687">Ribonucleoprotein</keyword>
<dbReference type="RefSeq" id="WP_163286798.1">
    <property type="nucleotide sequence ID" value="NZ_JAAGVY010000049.1"/>
</dbReference>
<gene>
    <name evidence="5" type="ORF">G3O08_17740</name>
</gene>
<feature type="compositionally biased region" description="Basic and acidic residues" evidence="4">
    <location>
        <begin position="83"/>
        <end position="94"/>
    </location>
</feature>
<dbReference type="GO" id="GO:0005840">
    <property type="term" value="C:ribosome"/>
    <property type="evidence" value="ECO:0007669"/>
    <property type="project" value="UniProtKB-KW"/>
</dbReference>
<dbReference type="InterPro" id="IPR031414">
    <property type="entry name" value="Ribosomal_bTHX"/>
</dbReference>
<feature type="compositionally biased region" description="Basic and acidic residues" evidence="4">
    <location>
        <begin position="53"/>
        <end position="67"/>
    </location>
</feature>
<evidence type="ECO:0000256" key="1">
    <source>
        <dbReference type="ARBA" id="ARBA00010834"/>
    </source>
</evidence>
<dbReference type="AlphaFoldDB" id="A0A7K3WWW0"/>
<evidence type="ECO:0000256" key="3">
    <source>
        <dbReference type="ARBA" id="ARBA00023274"/>
    </source>
</evidence>
<proteinExistence type="inferred from homology"/>
<dbReference type="NCBIfam" id="TIGR04560">
    <property type="entry name" value="ribo_THX"/>
    <property type="match status" value="1"/>
</dbReference>
<evidence type="ECO:0000256" key="2">
    <source>
        <dbReference type="ARBA" id="ARBA00022980"/>
    </source>
</evidence>
<feature type="compositionally biased region" description="Polar residues" evidence="4">
    <location>
        <begin position="28"/>
        <end position="38"/>
    </location>
</feature>
<evidence type="ECO:0000313" key="5">
    <source>
        <dbReference type="EMBL" id="NEN25342.1"/>
    </source>
</evidence>
<dbReference type="EMBL" id="JAAGVY010000049">
    <property type="protein sequence ID" value="NEN25342.1"/>
    <property type="molecule type" value="Genomic_DNA"/>
</dbReference>
<feature type="compositionally biased region" description="Basic residues" evidence="4">
    <location>
        <begin position="1"/>
        <end position="12"/>
    </location>
</feature>
<reference evidence="5 6" key="1">
    <citation type="submission" date="2020-02" db="EMBL/GenBank/DDBJ databases">
        <title>Out from the shadows clarifying the taxonomy of the family Cryomorphaceae and related taxa by utilizing the GTDB taxonomic framework.</title>
        <authorList>
            <person name="Bowman J.P."/>
        </authorList>
    </citation>
    <scope>NUCLEOTIDE SEQUENCE [LARGE SCALE GENOMIC DNA]</scope>
    <source>
        <strain evidence="5 6">QSSC 1-22</strain>
    </source>
</reference>
<evidence type="ECO:0000313" key="6">
    <source>
        <dbReference type="Proteomes" id="UP000486602"/>
    </source>
</evidence>
<organism evidence="5 6">
    <name type="scientific">Cryomorpha ignava</name>
    <dbReference type="NCBI Taxonomy" id="101383"/>
    <lineage>
        <taxon>Bacteria</taxon>
        <taxon>Pseudomonadati</taxon>
        <taxon>Bacteroidota</taxon>
        <taxon>Flavobacteriia</taxon>
        <taxon>Flavobacteriales</taxon>
        <taxon>Cryomorphaceae</taxon>
        <taxon>Cryomorpha</taxon>
    </lineage>
</organism>
<dbReference type="Proteomes" id="UP000486602">
    <property type="component" value="Unassembled WGS sequence"/>
</dbReference>
<evidence type="ECO:0000256" key="4">
    <source>
        <dbReference type="SAM" id="MobiDB-lite"/>
    </source>
</evidence>
<keyword evidence="2 5" id="KW-0689">Ribosomal protein</keyword>
<dbReference type="InterPro" id="IPR030826">
    <property type="entry name" value="Ribosomal_bTHX/bTHXc/bTHXm"/>
</dbReference>
<dbReference type="GO" id="GO:1990904">
    <property type="term" value="C:ribonucleoprotein complex"/>
    <property type="evidence" value="ECO:0007669"/>
    <property type="project" value="UniProtKB-KW"/>
</dbReference>
<accession>A0A7K3WWW0</accession>
<feature type="region of interest" description="Disordered" evidence="4">
    <location>
        <begin position="1"/>
        <end position="94"/>
    </location>
</feature>
<name>A0A7K3WWW0_9FLAO</name>
<comment type="caution">
    <text evidence="5">The sequence shown here is derived from an EMBL/GenBank/DDBJ whole genome shotgun (WGS) entry which is preliminary data.</text>
</comment>
<comment type="similarity">
    <text evidence="1">Belongs to the bacterial ribosomal protein bTHX family.</text>
</comment>
<protein>
    <submittedName>
        <fullName evidence="5">30S ribosomal protein THX</fullName>
    </submittedName>
</protein>